<name>A0A066RWA8_9GAMM</name>
<comment type="caution">
    <text evidence="1">The sequence shown here is derived from an EMBL/GenBank/DDBJ whole genome shotgun (WGS) entry which is preliminary data.</text>
</comment>
<organism evidence="1 2">
    <name type="scientific">Photobacterium galatheae</name>
    <dbReference type="NCBI Taxonomy" id="1654360"/>
    <lineage>
        <taxon>Bacteria</taxon>
        <taxon>Pseudomonadati</taxon>
        <taxon>Pseudomonadota</taxon>
        <taxon>Gammaproteobacteria</taxon>
        <taxon>Vibrionales</taxon>
        <taxon>Vibrionaceae</taxon>
        <taxon>Photobacterium</taxon>
    </lineage>
</organism>
<proteinExistence type="predicted"/>
<dbReference type="Proteomes" id="UP000027192">
    <property type="component" value="Unassembled WGS sequence"/>
</dbReference>
<accession>A0A066RWA8</accession>
<evidence type="ECO:0000313" key="2">
    <source>
        <dbReference type="Proteomes" id="UP000027192"/>
    </source>
</evidence>
<dbReference type="OrthoDB" id="5826322at2"/>
<dbReference type="RefSeq" id="WP_036752429.1">
    <property type="nucleotide sequence ID" value="NZ_JAGSGC010000006.1"/>
</dbReference>
<keyword evidence="2" id="KW-1185">Reference proteome</keyword>
<dbReference type="AlphaFoldDB" id="A0A066RWA8"/>
<sequence>MEQPFIQVNLKDKDSLKEAIVAFQSQLQRAYQAGELIDNVGGFIAHDQKQFQPCDLFSPDQFKAMFMMSSDDQLESEPMESLTDEALVRLNKDDAYLRFSHMVVFQHALEHEDLKPLIVAFCEALVDFSLWVNSSNELFFSSDMMFGIYLLVLLAEKYPEYASLVGEYYPEDSDFDQIMYHSANYMAYLFYQHGYSPLVLDAYASCHFQEVFGCILSHYMASENFVPDLLKCFLADESRYQYYKEARIQAFKRRPRDVTDVDPFELMEYGFSQVSDAYHDDDTFADALISREAAAGEFDDLNFHGRTIAEEREVFRQALYDAVKDVPLKDLWYYDQPVYDETTTLADIQDDPFYQEYDEYNEYETNKSFFLKCFANGEQILAYIEKNLHPEILDQLQPVHFRQLAFEHKHYIYKRFEYFGSGGWRFSSILAQDITLKDIIECFLVTYQNPDSFYIEDEGEAAQNDKCLRTLDVLVRLLGKKELSGDELKIIANDFELCSKQEAAARFTLRALSAAEIRQRLYVLINKPLLSHLGLTQLQEIHGLYQRDKSGFGEMLDDIILRAYQDTPQDLLGVVPALNQTEYAKGGQLLSVAYILAQEASGFFAEPELEPLWTFYHQHLFPSFYRELEKRNVLGHSSDEEGGEKVARLIAGIKAYVDSQAKAAGGLFARFMQVSGQDETAQSDDTISREQALAFARELLVSSDQAEEDEQKIAPLYVSDEFGMILASMLYVAQVAKKPHKQQFLCLYELILQLFPSETLLLSFIEYSEGGRYCSGATADEVEAFCDVLTDLKIDEKYAFLSRILVVHQVNEYQDDLDDFSDDKGLKRLYETVLNIYRHKDEIDPDEPTMLAARERKIAAAITAAVALLNAKHRKKLLSFI</sequence>
<dbReference type="EMBL" id="JMIB01000021">
    <property type="protein sequence ID" value="KDM91653.1"/>
    <property type="molecule type" value="Genomic_DNA"/>
</dbReference>
<gene>
    <name evidence="1" type="ORF">EA58_11585</name>
</gene>
<reference evidence="1 2" key="1">
    <citation type="submission" date="2014-04" db="EMBL/GenBank/DDBJ databases">
        <title>Draft genome sequence of Photobacterium halotolerans S2753: a solonamide, ngercheumicin and holomycin producer.</title>
        <authorList>
            <person name="Machado H.R."/>
            <person name="Gram L."/>
        </authorList>
    </citation>
    <scope>NUCLEOTIDE SEQUENCE [LARGE SCALE GENOMIC DNA]</scope>
    <source>
        <strain evidence="1 2">S2753</strain>
    </source>
</reference>
<protein>
    <submittedName>
        <fullName evidence="1">Uncharacterized protein</fullName>
    </submittedName>
</protein>
<dbReference type="STRING" id="1654360.EA58_11585"/>
<evidence type="ECO:0000313" key="1">
    <source>
        <dbReference type="EMBL" id="KDM91653.1"/>
    </source>
</evidence>